<dbReference type="GO" id="GO:0004803">
    <property type="term" value="F:transposase activity"/>
    <property type="evidence" value="ECO:0007669"/>
    <property type="project" value="InterPro"/>
</dbReference>
<gene>
    <name evidence="2" type="ORF">C1280_29315</name>
</gene>
<dbReference type="InterPro" id="IPR036515">
    <property type="entry name" value="Transposase_17_sf"/>
</dbReference>
<dbReference type="Proteomes" id="UP000245802">
    <property type="component" value="Chromosome"/>
</dbReference>
<feature type="domain" description="Transposase IS200-like" evidence="1">
    <location>
        <begin position="5"/>
        <end position="118"/>
    </location>
</feature>
<dbReference type="Pfam" id="PF01797">
    <property type="entry name" value="Y1_Tnp"/>
    <property type="match status" value="1"/>
</dbReference>
<evidence type="ECO:0000259" key="1">
    <source>
        <dbReference type="SMART" id="SM01321"/>
    </source>
</evidence>
<dbReference type="GO" id="GO:0006313">
    <property type="term" value="P:DNA transposition"/>
    <property type="evidence" value="ECO:0007669"/>
    <property type="project" value="InterPro"/>
</dbReference>
<dbReference type="GO" id="GO:0003677">
    <property type="term" value="F:DNA binding"/>
    <property type="evidence" value="ECO:0007669"/>
    <property type="project" value="InterPro"/>
</dbReference>
<proteinExistence type="predicted"/>
<evidence type="ECO:0000313" key="2">
    <source>
        <dbReference type="EMBL" id="AWM40681.1"/>
    </source>
</evidence>
<sequence length="149" mass="16913">MPQSFACLHVHIVFSTKFREPLITLDLAPRLYSYLGGAARIAEAPLIAVGGIADHIHLLVSLGRCGCVADLVRDLKANSSAWVHATFPAARFAWQGGYGAFAVSKSNVEAVRAYIGRQEEHHRKQNYQDEFREFLTRHEQEWDERYVWD</sequence>
<dbReference type="EMBL" id="CP025958">
    <property type="protein sequence ID" value="AWM40681.1"/>
    <property type="molecule type" value="Genomic_DNA"/>
</dbReference>
<dbReference type="PANTHER" id="PTHR33360:SF2">
    <property type="entry name" value="TRANSPOSASE FOR INSERTION SEQUENCE ELEMENT IS200"/>
    <property type="match status" value="1"/>
</dbReference>
<dbReference type="SMART" id="SM01321">
    <property type="entry name" value="Y1_Tnp"/>
    <property type="match status" value="1"/>
</dbReference>
<dbReference type="InterPro" id="IPR002686">
    <property type="entry name" value="Transposase_17"/>
</dbReference>
<dbReference type="AlphaFoldDB" id="A0A2Z3H769"/>
<dbReference type="SUPFAM" id="SSF143422">
    <property type="entry name" value="Transposase IS200-like"/>
    <property type="match status" value="1"/>
</dbReference>
<name>A0A2Z3H769_9BACT</name>
<dbReference type="PANTHER" id="PTHR33360">
    <property type="entry name" value="TRANSPOSASE FOR INSERTION SEQUENCE ELEMENT IS200"/>
    <property type="match status" value="1"/>
</dbReference>
<dbReference type="KEGG" id="gog:C1280_29315"/>
<dbReference type="OrthoDB" id="9798161at2"/>
<evidence type="ECO:0000313" key="3">
    <source>
        <dbReference type="Proteomes" id="UP000245802"/>
    </source>
</evidence>
<dbReference type="Gene3D" id="3.30.70.1290">
    <property type="entry name" value="Transposase IS200-like"/>
    <property type="match status" value="1"/>
</dbReference>
<protein>
    <submittedName>
        <fullName evidence="2">Transposase</fullName>
    </submittedName>
</protein>
<organism evidence="2 3">
    <name type="scientific">Gemmata obscuriglobus</name>
    <dbReference type="NCBI Taxonomy" id="114"/>
    <lineage>
        <taxon>Bacteria</taxon>
        <taxon>Pseudomonadati</taxon>
        <taxon>Planctomycetota</taxon>
        <taxon>Planctomycetia</taxon>
        <taxon>Gemmatales</taxon>
        <taxon>Gemmataceae</taxon>
        <taxon>Gemmata</taxon>
    </lineage>
</organism>
<dbReference type="RefSeq" id="WP_010052422.1">
    <property type="nucleotide sequence ID" value="NZ_CP025958.1"/>
</dbReference>
<accession>A0A2Z3H769</accession>
<dbReference type="NCBIfam" id="NF033573">
    <property type="entry name" value="transpos_IS200"/>
    <property type="match status" value="1"/>
</dbReference>
<keyword evidence="3" id="KW-1185">Reference proteome</keyword>
<reference evidence="2 3" key="1">
    <citation type="submission" date="2018-01" db="EMBL/GenBank/DDBJ databases">
        <title>G. obscuriglobus.</title>
        <authorList>
            <person name="Franke J."/>
            <person name="Blomberg W."/>
            <person name="Selmecki A."/>
        </authorList>
    </citation>
    <scope>NUCLEOTIDE SEQUENCE [LARGE SCALE GENOMIC DNA]</scope>
    <source>
        <strain evidence="2 3">DSM 5831</strain>
    </source>
</reference>